<sequence>MQFRFLEFNKKFSAKSLLKLEVWNKCVIEIGKLNVIIVELEKNRAVTTKLESENDEFRDRITKVEQRQMQNDNVTKVANSSNNSSSNFNLRDGCFLGDEQQGGDQNNVSELQVNLSVSAELSLPSAPIPITQVSNFSGGSQIKKGEV</sequence>
<feature type="compositionally biased region" description="Low complexity" evidence="1">
    <location>
        <begin position="79"/>
        <end position="89"/>
    </location>
</feature>
<gene>
    <name evidence="2" type="ORF">RCL2_002131800</name>
</gene>
<name>A0A8H3LYD0_9GLOM</name>
<reference evidence="2" key="1">
    <citation type="submission" date="2019-10" db="EMBL/GenBank/DDBJ databases">
        <title>Conservation and host-specific expression of non-tandemly repeated heterogenous ribosome RNA gene in arbuscular mycorrhizal fungi.</title>
        <authorList>
            <person name="Maeda T."/>
            <person name="Kobayashi Y."/>
            <person name="Nakagawa T."/>
            <person name="Ezawa T."/>
            <person name="Yamaguchi K."/>
            <person name="Bino T."/>
            <person name="Nishimoto Y."/>
            <person name="Shigenobu S."/>
            <person name="Kawaguchi M."/>
        </authorList>
    </citation>
    <scope>NUCLEOTIDE SEQUENCE</scope>
    <source>
        <strain evidence="2">HR1</strain>
    </source>
</reference>
<dbReference type="EMBL" id="BLAL01000236">
    <property type="protein sequence ID" value="GES94585.1"/>
    <property type="molecule type" value="Genomic_DNA"/>
</dbReference>
<evidence type="ECO:0000256" key="1">
    <source>
        <dbReference type="SAM" id="MobiDB-lite"/>
    </source>
</evidence>
<dbReference type="OrthoDB" id="2437138at2759"/>
<organism evidence="2 3">
    <name type="scientific">Rhizophagus clarus</name>
    <dbReference type="NCBI Taxonomy" id="94130"/>
    <lineage>
        <taxon>Eukaryota</taxon>
        <taxon>Fungi</taxon>
        <taxon>Fungi incertae sedis</taxon>
        <taxon>Mucoromycota</taxon>
        <taxon>Glomeromycotina</taxon>
        <taxon>Glomeromycetes</taxon>
        <taxon>Glomerales</taxon>
        <taxon>Glomeraceae</taxon>
        <taxon>Rhizophagus</taxon>
    </lineage>
</organism>
<dbReference type="AlphaFoldDB" id="A0A8H3LYD0"/>
<feature type="region of interest" description="Disordered" evidence="1">
    <location>
        <begin position="76"/>
        <end position="107"/>
    </location>
</feature>
<dbReference type="Proteomes" id="UP000615446">
    <property type="component" value="Unassembled WGS sequence"/>
</dbReference>
<evidence type="ECO:0000313" key="2">
    <source>
        <dbReference type="EMBL" id="GES94585.1"/>
    </source>
</evidence>
<protein>
    <submittedName>
        <fullName evidence="2">Uncharacterized protein</fullName>
    </submittedName>
</protein>
<comment type="caution">
    <text evidence="2">The sequence shown here is derived from an EMBL/GenBank/DDBJ whole genome shotgun (WGS) entry which is preliminary data.</text>
</comment>
<evidence type="ECO:0000313" key="3">
    <source>
        <dbReference type="Proteomes" id="UP000615446"/>
    </source>
</evidence>
<accession>A0A8H3LYD0</accession>
<proteinExistence type="predicted"/>